<protein>
    <submittedName>
        <fullName evidence="2">DUF732 domain-containing protein</fullName>
    </submittedName>
</protein>
<keyword evidence="3" id="KW-1185">Reference proteome</keyword>
<feature type="region of interest" description="Disordered" evidence="1">
    <location>
        <begin position="1"/>
        <end position="21"/>
    </location>
</feature>
<sequence>MDDGNGARMTTETHRNHARPTATAVRLLVSVTAMMGVAISMPASAGADAGDASLLTDFGIGNNGAISQIIAQFATSLCPMLVQPGSQVVSTATTASGHGGLGSQLAGGVAGLAIQTQCPNFMTSLANGDFTVLSNAASMMGMATPTANPLSSVTAGVAGTLPGILATPGT</sequence>
<evidence type="ECO:0000313" key="2">
    <source>
        <dbReference type="EMBL" id="TQR86716.1"/>
    </source>
</evidence>
<gene>
    <name evidence="2" type="ORF">D8S82_09555</name>
</gene>
<organism evidence="2 3">
    <name type="scientific">Mycolicibacterium hodleri</name>
    <dbReference type="NCBI Taxonomy" id="49897"/>
    <lineage>
        <taxon>Bacteria</taxon>
        <taxon>Bacillati</taxon>
        <taxon>Actinomycetota</taxon>
        <taxon>Actinomycetes</taxon>
        <taxon>Mycobacteriales</taxon>
        <taxon>Mycobacteriaceae</taxon>
        <taxon>Mycolicibacterium</taxon>
    </lineage>
</organism>
<accession>A0A544W3C2</accession>
<evidence type="ECO:0000313" key="3">
    <source>
        <dbReference type="Proteomes" id="UP000315759"/>
    </source>
</evidence>
<evidence type="ECO:0000256" key="1">
    <source>
        <dbReference type="SAM" id="MobiDB-lite"/>
    </source>
</evidence>
<proteinExistence type="predicted"/>
<dbReference type="EMBL" id="VIFX01000010">
    <property type="protein sequence ID" value="TQR86716.1"/>
    <property type="molecule type" value="Genomic_DNA"/>
</dbReference>
<name>A0A544W3C2_9MYCO</name>
<dbReference type="AlphaFoldDB" id="A0A544W3C2"/>
<comment type="caution">
    <text evidence="2">The sequence shown here is derived from an EMBL/GenBank/DDBJ whole genome shotgun (WGS) entry which is preliminary data.</text>
</comment>
<reference evidence="2 3" key="1">
    <citation type="submission" date="2018-10" db="EMBL/GenBank/DDBJ databases">
        <title>Draft genome of Mycobacterium hodleri strain B.</title>
        <authorList>
            <person name="Amande T.J."/>
            <person name="Mcgenity T.J."/>
        </authorList>
    </citation>
    <scope>NUCLEOTIDE SEQUENCE [LARGE SCALE GENOMIC DNA]</scope>
    <source>
        <strain evidence="2 3">B</strain>
    </source>
</reference>
<dbReference type="Proteomes" id="UP000315759">
    <property type="component" value="Unassembled WGS sequence"/>
</dbReference>